<dbReference type="SMART" id="SM00533">
    <property type="entry name" value="MUTSd"/>
    <property type="match status" value="1"/>
</dbReference>
<dbReference type="GO" id="GO:0005524">
    <property type="term" value="F:ATP binding"/>
    <property type="evidence" value="ECO:0007669"/>
    <property type="project" value="UniProtKB-UniRule"/>
</dbReference>
<dbReference type="GO" id="GO:0140664">
    <property type="term" value="F:ATP-dependent DNA damage sensor activity"/>
    <property type="evidence" value="ECO:0007669"/>
    <property type="project" value="InterPro"/>
</dbReference>
<evidence type="ECO:0000256" key="9">
    <source>
        <dbReference type="RuleBase" id="RU003756"/>
    </source>
</evidence>
<evidence type="ECO:0000313" key="12">
    <source>
        <dbReference type="Proteomes" id="UP000005444"/>
    </source>
</evidence>
<dbReference type="Pfam" id="PF01624">
    <property type="entry name" value="MutS_I"/>
    <property type="match status" value="1"/>
</dbReference>
<dbReference type="STRING" id="701521.PECL_712"/>
<dbReference type="EMBL" id="CP003137">
    <property type="protein sequence ID" value="AEV95003.1"/>
    <property type="molecule type" value="Genomic_DNA"/>
</dbReference>
<dbReference type="HAMAP" id="MF_00096">
    <property type="entry name" value="MutS"/>
    <property type="match status" value="1"/>
</dbReference>
<keyword evidence="5 8" id="KW-0067">ATP-binding</keyword>
<dbReference type="PANTHER" id="PTHR11361">
    <property type="entry name" value="DNA MISMATCH REPAIR PROTEIN MUTS FAMILY MEMBER"/>
    <property type="match status" value="1"/>
</dbReference>
<evidence type="ECO:0000256" key="4">
    <source>
        <dbReference type="ARBA" id="ARBA00022763"/>
    </source>
</evidence>
<dbReference type="NCBIfam" id="NF003810">
    <property type="entry name" value="PRK05399.1"/>
    <property type="match status" value="1"/>
</dbReference>
<keyword evidence="4 8" id="KW-0227">DNA damage</keyword>
<dbReference type="Gene3D" id="1.10.1420.10">
    <property type="match status" value="2"/>
</dbReference>
<dbReference type="InterPro" id="IPR045076">
    <property type="entry name" value="MutS"/>
</dbReference>
<dbReference type="Gene3D" id="3.40.50.300">
    <property type="entry name" value="P-loop containing nucleotide triphosphate hydrolases"/>
    <property type="match status" value="1"/>
</dbReference>
<dbReference type="AlphaFoldDB" id="G8PCL8"/>
<organism evidence="11 12">
    <name type="scientific">Pediococcus claussenii (strain ATCC BAA-344 / DSM 14800 / JCM 18046 / KCTC 3811 / LMG 21948 / P06)</name>
    <dbReference type="NCBI Taxonomy" id="701521"/>
    <lineage>
        <taxon>Bacteria</taxon>
        <taxon>Bacillati</taxon>
        <taxon>Bacillota</taxon>
        <taxon>Bacilli</taxon>
        <taxon>Lactobacillales</taxon>
        <taxon>Lactobacillaceae</taxon>
        <taxon>Pediococcus</taxon>
    </lineage>
</organism>
<dbReference type="SMART" id="SM00534">
    <property type="entry name" value="MUTSac"/>
    <property type="match status" value="1"/>
</dbReference>
<sequence>MPQKTSDTPMMKQYFEIKKQYPDAFLFYRIGDFYELFYDDAVKGSQILELTLTARSKNADDPIPMCGVPFHAAQNYIDILVEQGYKVAICEQMEDPRTAKGMVKREVIQLVTPGTTTDQKATDSKNNNYLTVLHANEDNSKYGFGYVDLATGELKVALLSDLESIINESVGVQTKEIVIDDRIPENFIERFKELNILVSKQSKVDVSAELSYLSQDLGPQLEKETIEQLLMYVQDTQKRSLSHLQKAIAYEPSFFLRMDQASKYNLELTTLIRTGKKQGTLLWLLDATKTAMGGRLLKQWLDRPLIQKKAIIERQNQVEILVNHFFERSSLQDELVKVYDLERLAGRVAFGNVNGRDLIQLKTSLLQVPKIQHVLEELAEPAFDAMLEHLDPVEDIADLINNSISEDAPISVTDGNLIKDGYNKTLDQYRDAMSNGRKWIADMQATERERTGIKNLKIGFNKVFGYYIEITRSNLDSVPEGRYERKQTLTNAERFITPELKEKERIILEAEQKSTDLEYDLFSAIREEIKKSIDRLQELAKVISRLDVLQSFAVISEQYDFVKPTITDQHDIYIKNGRHPVVEKVMGHQSYVPNDINMGKDTEILLITGPNMSGKSTYMRQLALTVIMAQMGCFVAAESATIPIFDQIFTRIGAADDLISGQSTFMVEMQEANRALQNGTQNSLVLFDEIGRGTATYDGMALAQSIIEYIHQNVHAKTLFSTHYHELTDLDQTLDRLKNVHVGAVEQNGNLVFLHKMEDGPADKSYGIHVAKLAGMPNNLLKRANVILQDLESTNDTELNVEKEVEKPAIIDDEEQEGDEIDEQLALFDTSIVPEKDREVVSQIKKTNLMDLTPMDVMNLMYKWQKKLLK</sequence>
<dbReference type="Gene3D" id="3.40.1170.10">
    <property type="entry name" value="DNA repair protein MutS, domain I"/>
    <property type="match status" value="1"/>
</dbReference>
<dbReference type="HOGENOM" id="CLU_002472_1_3_9"/>
<dbReference type="GO" id="GO:0005829">
    <property type="term" value="C:cytosol"/>
    <property type="evidence" value="ECO:0007669"/>
    <property type="project" value="TreeGrafter"/>
</dbReference>
<dbReference type="SUPFAM" id="SSF55271">
    <property type="entry name" value="DNA repair protein MutS, domain I"/>
    <property type="match status" value="1"/>
</dbReference>
<keyword evidence="12" id="KW-1185">Reference proteome</keyword>
<feature type="binding site" evidence="8">
    <location>
        <begin position="609"/>
        <end position="616"/>
    </location>
    <ligand>
        <name>ATP</name>
        <dbReference type="ChEBI" id="CHEBI:30616"/>
    </ligand>
</feature>
<evidence type="ECO:0000256" key="7">
    <source>
        <dbReference type="ARBA" id="ARBA00023204"/>
    </source>
</evidence>
<dbReference type="InterPro" id="IPR007695">
    <property type="entry name" value="DNA_mismatch_repair_MutS-lik_N"/>
</dbReference>
<dbReference type="InterPro" id="IPR007696">
    <property type="entry name" value="DNA_mismatch_repair_MutS_core"/>
</dbReference>
<feature type="domain" description="DNA mismatch repair proteins mutS family" evidence="10">
    <location>
        <begin position="683"/>
        <end position="699"/>
    </location>
</feature>
<dbReference type="FunFam" id="3.40.1170.10:FF:000001">
    <property type="entry name" value="DNA mismatch repair protein MutS"/>
    <property type="match status" value="1"/>
</dbReference>
<dbReference type="InterPro" id="IPR027417">
    <property type="entry name" value="P-loop_NTPase"/>
</dbReference>
<dbReference type="InterPro" id="IPR036678">
    <property type="entry name" value="MutS_con_dom_sf"/>
</dbReference>
<protein>
    <recommendedName>
        <fullName evidence="2 8">DNA mismatch repair protein MutS</fullName>
    </recommendedName>
</protein>
<dbReference type="PROSITE" id="PS00486">
    <property type="entry name" value="DNA_MISMATCH_REPAIR_2"/>
    <property type="match status" value="1"/>
</dbReference>
<evidence type="ECO:0000256" key="2">
    <source>
        <dbReference type="ARBA" id="ARBA00021982"/>
    </source>
</evidence>
<reference evidence="11 12" key="1">
    <citation type="journal article" date="2012" name="J. Bacteriol.">
        <title>Complete Genome Sequence of the Beer Spoilage Organism Pediococcus claussenii ATCC BAA-344T.</title>
        <authorList>
            <person name="Pittet V."/>
            <person name="Abegunde T."/>
            <person name="Marfleet T."/>
            <person name="Haakensen M."/>
            <person name="Morrow K."/>
            <person name="Jayaprakash T."/>
            <person name="Schroeder K."/>
            <person name="Trost B."/>
            <person name="Byrns S."/>
            <person name="Bergsveinson J."/>
            <person name="Kusalik A."/>
            <person name="Ziola B."/>
        </authorList>
    </citation>
    <scope>NUCLEOTIDE SEQUENCE [LARGE SCALE GENOMIC DNA]</scope>
    <source>
        <strain evidence="11 12">ATCC BAA-344</strain>
    </source>
</reference>
<keyword evidence="3 8" id="KW-0547">Nucleotide-binding</keyword>
<evidence type="ECO:0000256" key="8">
    <source>
        <dbReference type="HAMAP-Rule" id="MF_00096"/>
    </source>
</evidence>
<evidence type="ECO:0000259" key="10">
    <source>
        <dbReference type="PROSITE" id="PS00486"/>
    </source>
</evidence>
<dbReference type="InterPro" id="IPR005748">
    <property type="entry name" value="DNA_mismatch_repair_MutS"/>
</dbReference>
<dbReference type="RefSeq" id="WP_014215200.1">
    <property type="nucleotide sequence ID" value="NC_016605.1"/>
</dbReference>
<accession>G8PCL8</accession>
<dbReference type="InterPro" id="IPR036187">
    <property type="entry name" value="DNA_mismatch_repair_MutS_sf"/>
</dbReference>
<dbReference type="FunFam" id="1.10.1420.10:FF:000007">
    <property type="entry name" value="DNA mismatch repair protein MutS"/>
    <property type="match status" value="1"/>
</dbReference>
<name>G8PCL8_PEDCP</name>
<comment type="function">
    <text evidence="8">This protein is involved in the repair of mismatches in DNA. It is possible that it carries out the mismatch recognition step. This protein has a weak ATPase activity.</text>
</comment>
<dbReference type="PATRIC" id="fig|701521.8.peg.680"/>
<dbReference type="GO" id="GO:0003684">
    <property type="term" value="F:damaged DNA binding"/>
    <property type="evidence" value="ECO:0007669"/>
    <property type="project" value="UniProtKB-UniRule"/>
</dbReference>
<dbReference type="Pfam" id="PF00488">
    <property type="entry name" value="MutS_V"/>
    <property type="match status" value="1"/>
</dbReference>
<dbReference type="InterPro" id="IPR016151">
    <property type="entry name" value="DNA_mismatch_repair_MutS_N"/>
</dbReference>
<dbReference type="Proteomes" id="UP000005444">
    <property type="component" value="Chromosome"/>
</dbReference>
<dbReference type="PIRSF" id="PIRSF037677">
    <property type="entry name" value="DNA_mis_repair_Msh6"/>
    <property type="match status" value="1"/>
</dbReference>
<dbReference type="GO" id="GO:0006298">
    <property type="term" value="P:mismatch repair"/>
    <property type="evidence" value="ECO:0007669"/>
    <property type="project" value="UniProtKB-UniRule"/>
</dbReference>
<dbReference type="SUPFAM" id="SSF48334">
    <property type="entry name" value="DNA repair protein MutS, domain III"/>
    <property type="match status" value="1"/>
</dbReference>
<dbReference type="PANTHER" id="PTHR11361:SF34">
    <property type="entry name" value="DNA MISMATCH REPAIR PROTEIN MSH1, MITOCHONDRIAL"/>
    <property type="match status" value="1"/>
</dbReference>
<dbReference type="InterPro" id="IPR007860">
    <property type="entry name" value="DNA_mmatch_repair_MutS_con_dom"/>
</dbReference>
<evidence type="ECO:0000256" key="6">
    <source>
        <dbReference type="ARBA" id="ARBA00023125"/>
    </source>
</evidence>
<dbReference type="SUPFAM" id="SSF52540">
    <property type="entry name" value="P-loop containing nucleoside triphosphate hydrolases"/>
    <property type="match status" value="1"/>
</dbReference>
<dbReference type="Pfam" id="PF05190">
    <property type="entry name" value="MutS_IV"/>
    <property type="match status" value="1"/>
</dbReference>
<keyword evidence="7 8" id="KW-0234">DNA repair</keyword>
<dbReference type="GO" id="GO:0030983">
    <property type="term" value="F:mismatched DNA binding"/>
    <property type="evidence" value="ECO:0007669"/>
    <property type="project" value="InterPro"/>
</dbReference>
<dbReference type="InterPro" id="IPR017261">
    <property type="entry name" value="DNA_mismatch_repair_MutS/MSH"/>
</dbReference>
<dbReference type="InterPro" id="IPR007861">
    <property type="entry name" value="DNA_mismatch_repair_MutS_clamp"/>
</dbReference>
<dbReference type="SUPFAM" id="SSF53150">
    <property type="entry name" value="DNA repair protein MutS, domain II"/>
    <property type="match status" value="1"/>
</dbReference>
<evidence type="ECO:0000256" key="5">
    <source>
        <dbReference type="ARBA" id="ARBA00022840"/>
    </source>
</evidence>
<dbReference type="InterPro" id="IPR000432">
    <property type="entry name" value="DNA_mismatch_repair_MutS_C"/>
</dbReference>
<dbReference type="Pfam" id="PF05192">
    <property type="entry name" value="MutS_III"/>
    <property type="match status" value="1"/>
</dbReference>
<comment type="similarity">
    <text evidence="1 8 9">Belongs to the DNA mismatch repair MutS family.</text>
</comment>
<dbReference type="CDD" id="cd03284">
    <property type="entry name" value="ABC_MutS1"/>
    <property type="match status" value="1"/>
</dbReference>
<dbReference type="Pfam" id="PF05188">
    <property type="entry name" value="MutS_II"/>
    <property type="match status" value="1"/>
</dbReference>
<dbReference type="Gene3D" id="3.30.420.110">
    <property type="entry name" value="MutS, connector domain"/>
    <property type="match status" value="1"/>
</dbReference>
<evidence type="ECO:0000256" key="3">
    <source>
        <dbReference type="ARBA" id="ARBA00022741"/>
    </source>
</evidence>
<dbReference type="NCBIfam" id="TIGR01070">
    <property type="entry name" value="mutS1"/>
    <property type="match status" value="1"/>
</dbReference>
<proteinExistence type="inferred from homology"/>
<dbReference type="FunFam" id="3.40.50.300:FF:000896">
    <property type="entry name" value="DNA mismatch repair protein MutS"/>
    <property type="match status" value="1"/>
</dbReference>
<evidence type="ECO:0000256" key="1">
    <source>
        <dbReference type="ARBA" id="ARBA00006271"/>
    </source>
</evidence>
<keyword evidence="6 8" id="KW-0238">DNA-binding</keyword>
<dbReference type="KEGG" id="pce:PECL_712"/>
<dbReference type="eggNOG" id="COG0249">
    <property type="taxonomic scope" value="Bacteria"/>
</dbReference>
<evidence type="ECO:0000313" key="11">
    <source>
        <dbReference type="EMBL" id="AEV95003.1"/>
    </source>
</evidence>
<gene>
    <name evidence="8 11" type="primary">mutS</name>
    <name evidence="11" type="ordered locus">PECL_712</name>
</gene>